<feature type="signal peptide" evidence="2">
    <location>
        <begin position="1"/>
        <end position="22"/>
    </location>
</feature>
<dbReference type="AlphaFoldDB" id="A0A4R6RMB5"/>
<organism evidence="3 4">
    <name type="scientific">Oharaeibacter diazotrophicus</name>
    <dbReference type="NCBI Taxonomy" id="1920512"/>
    <lineage>
        <taxon>Bacteria</taxon>
        <taxon>Pseudomonadati</taxon>
        <taxon>Pseudomonadota</taxon>
        <taxon>Alphaproteobacteria</taxon>
        <taxon>Hyphomicrobiales</taxon>
        <taxon>Pleomorphomonadaceae</taxon>
        <taxon>Oharaeibacter</taxon>
    </lineage>
</organism>
<proteinExistence type="predicted"/>
<feature type="region of interest" description="Disordered" evidence="1">
    <location>
        <begin position="21"/>
        <end position="65"/>
    </location>
</feature>
<dbReference type="Pfam" id="PF10722">
    <property type="entry name" value="YbjN"/>
    <property type="match status" value="1"/>
</dbReference>
<dbReference type="RefSeq" id="WP_126541576.1">
    <property type="nucleotide sequence ID" value="NZ_BSPM01000008.1"/>
</dbReference>
<comment type="caution">
    <text evidence="3">The sequence shown here is derived from an EMBL/GenBank/DDBJ whole genome shotgun (WGS) entry which is preliminary data.</text>
</comment>
<feature type="compositionally biased region" description="Pro residues" evidence="1">
    <location>
        <begin position="30"/>
        <end position="39"/>
    </location>
</feature>
<feature type="chain" id="PRO_5020929525" evidence="2">
    <location>
        <begin position="23"/>
        <end position="219"/>
    </location>
</feature>
<keyword evidence="2" id="KW-0732">Signal</keyword>
<dbReference type="InterPro" id="IPR019660">
    <property type="entry name" value="Put_sensory_transdc_reg_YbjN"/>
</dbReference>
<evidence type="ECO:0000256" key="1">
    <source>
        <dbReference type="SAM" id="MobiDB-lite"/>
    </source>
</evidence>
<evidence type="ECO:0000313" key="3">
    <source>
        <dbReference type="EMBL" id="TDP87704.1"/>
    </source>
</evidence>
<dbReference type="CDD" id="cd17511">
    <property type="entry name" value="YbjN_AmyR-like"/>
    <property type="match status" value="1"/>
</dbReference>
<keyword evidence="4" id="KW-1185">Reference proteome</keyword>
<dbReference type="Proteomes" id="UP000294547">
    <property type="component" value="Unassembled WGS sequence"/>
</dbReference>
<protein>
    <submittedName>
        <fullName evidence="3">Putative sensory transduction regulator</fullName>
    </submittedName>
</protein>
<accession>A0A4R6RMB5</accession>
<dbReference type="OrthoDB" id="33037at2"/>
<evidence type="ECO:0000313" key="4">
    <source>
        <dbReference type="Proteomes" id="UP000294547"/>
    </source>
</evidence>
<dbReference type="EMBL" id="SNXY01000006">
    <property type="protein sequence ID" value="TDP87704.1"/>
    <property type="molecule type" value="Genomic_DNA"/>
</dbReference>
<name>A0A4R6RMB5_9HYPH</name>
<evidence type="ECO:0000256" key="2">
    <source>
        <dbReference type="SAM" id="SignalP"/>
    </source>
</evidence>
<sequence>MPSLRALATAVLVLALSSGGVAARGERPAVPAPSEPAPAPKTGEPARSDAASGEAGTAPDSDKSAEKTYDLAIPADFAAAMRDLGYRADLDRTDGGRPSILSRVARTDFDVTFFGCEDDRRCTHVLVTATWDYGESGDPLAALNEWNDTKVFGRAWYHEDTDAVGLDVTWTLAGRIDLATLDDQLRWWNDAVEEFRTFLNENIYENGPPETQDASARDI</sequence>
<reference evidence="3 4" key="1">
    <citation type="submission" date="2019-03" db="EMBL/GenBank/DDBJ databases">
        <title>Genomic Encyclopedia of Type Strains, Phase IV (KMG-IV): sequencing the most valuable type-strain genomes for metagenomic binning, comparative biology and taxonomic classification.</title>
        <authorList>
            <person name="Goeker M."/>
        </authorList>
    </citation>
    <scope>NUCLEOTIDE SEQUENCE [LARGE SCALE GENOMIC DNA]</scope>
    <source>
        <strain evidence="3 4">DSM 102969</strain>
    </source>
</reference>
<gene>
    <name evidence="3" type="ORF">EDD54_1603</name>
</gene>